<reference evidence="4" key="1">
    <citation type="journal article" date="2020" name="Nat. Commun.">
        <title>Large-scale genome sequencing of mycorrhizal fungi provides insights into the early evolution of symbiotic traits.</title>
        <authorList>
            <person name="Miyauchi S."/>
            <person name="Kiss E."/>
            <person name="Kuo A."/>
            <person name="Drula E."/>
            <person name="Kohler A."/>
            <person name="Sanchez-Garcia M."/>
            <person name="Morin E."/>
            <person name="Andreopoulos B."/>
            <person name="Barry K.W."/>
            <person name="Bonito G."/>
            <person name="Buee M."/>
            <person name="Carver A."/>
            <person name="Chen C."/>
            <person name="Cichocki N."/>
            <person name="Clum A."/>
            <person name="Culley D."/>
            <person name="Crous P.W."/>
            <person name="Fauchery L."/>
            <person name="Girlanda M."/>
            <person name="Hayes R.D."/>
            <person name="Keri Z."/>
            <person name="LaButti K."/>
            <person name="Lipzen A."/>
            <person name="Lombard V."/>
            <person name="Magnuson J."/>
            <person name="Maillard F."/>
            <person name="Murat C."/>
            <person name="Nolan M."/>
            <person name="Ohm R.A."/>
            <person name="Pangilinan J."/>
            <person name="Pereira M.F."/>
            <person name="Perotto S."/>
            <person name="Peter M."/>
            <person name="Pfister S."/>
            <person name="Riley R."/>
            <person name="Sitrit Y."/>
            <person name="Stielow J.B."/>
            <person name="Szollosi G."/>
            <person name="Zifcakova L."/>
            <person name="Stursova M."/>
            <person name="Spatafora J.W."/>
            <person name="Tedersoo L."/>
            <person name="Vaario L.M."/>
            <person name="Yamada A."/>
            <person name="Yan M."/>
            <person name="Wang P."/>
            <person name="Xu J."/>
            <person name="Bruns T."/>
            <person name="Baldrian P."/>
            <person name="Vilgalys R."/>
            <person name="Dunand C."/>
            <person name="Henrissat B."/>
            <person name="Grigoriev I.V."/>
            <person name="Hibbett D."/>
            <person name="Nagy L.G."/>
            <person name="Martin F.M."/>
        </authorList>
    </citation>
    <scope>NUCLEOTIDE SEQUENCE</scope>
    <source>
        <strain evidence="4">UP504</strain>
    </source>
</reference>
<dbReference type="GO" id="GO:0016740">
    <property type="term" value="F:transferase activity"/>
    <property type="evidence" value="ECO:0007669"/>
    <property type="project" value="UniProtKB-KW"/>
</dbReference>
<keyword evidence="1" id="KW-0808">Transferase</keyword>
<proteinExistence type="predicted"/>
<dbReference type="InterPro" id="IPR032088">
    <property type="entry name" value="SAT"/>
</dbReference>
<accession>A0A9P6AY46</accession>
<evidence type="ECO:0000259" key="3">
    <source>
        <dbReference type="Pfam" id="PF16073"/>
    </source>
</evidence>
<dbReference type="Gene3D" id="3.40.366.10">
    <property type="entry name" value="Malonyl-Coenzyme A Acyl Carrier Protein, domain 2"/>
    <property type="match status" value="1"/>
</dbReference>
<evidence type="ECO:0000256" key="1">
    <source>
        <dbReference type="ARBA" id="ARBA00022679"/>
    </source>
</evidence>
<evidence type="ECO:0000313" key="5">
    <source>
        <dbReference type="Proteomes" id="UP000886523"/>
    </source>
</evidence>
<evidence type="ECO:0000313" key="4">
    <source>
        <dbReference type="EMBL" id="KAF9513944.1"/>
    </source>
</evidence>
<name>A0A9P6AY46_9AGAM</name>
<dbReference type="Pfam" id="PF16073">
    <property type="entry name" value="SAT"/>
    <property type="match status" value="1"/>
</dbReference>
<evidence type="ECO:0000256" key="2">
    <source>
        <dbReference type="SAM" id="SignalP"/>
    </source>
</evidence>
<dbReference type="AlphaFoldDB" id="A0A9P6AY46"/>
<dbReference type="EMBL" id="MU128966">
    <property type="protein sequence ID" value="KAF9513944.1"/>
    <property type="molecule type" value="Genomic_DNA"/>
</dbReference>
<feature type="signal peptide" evidence="2">
    <location>
        <begin position="1"/>
        <end position="20"/>
    </location>
</feature>
<feature type="non-terminal residue" evidence="4">
    <location>
        <position position="152"/>
    </location>
</feature>
<dbReference type="InterPro" id="IPR001227">
    <property type="entry name" value="Ac_transferase_dom_sf"/>
</dbReference>
<comment type="caution">
    <text evidence="4">The sequence shown here is derived from an EMBL/GenBank/DDBJ whole genome shotgun (WGS) entry which is preliminary data.</text>
</comment>
<organism evidence="4 5">
    <name type="scientific">Hydnum rufescens UP504</name>
    <dbReference type="NCBI Taxonomy" id="1448309"/>
    <lineage>
        <taxon>Eukaryota</taxon>
        <taxon>Fungi</taxon>
        <taxon>Dikarya</taxon>
        <taxon>Basidiomycota</taxon>
        <taxon>Agaricomycotina</taxon>
        <taxon>Agaricomycetes</taxon>
        <taxon>Cantharellales</taxon>
        <taxon>Hydnaceae</taxon>
        <taxon>Hydnum</taxon>
    </lineage>
</organism>
<dbReference type="PANTHER" id="PTHR10982">
    <property type="entry name" value="MALONYL COA-ACYL CARRIER PROTEIN TRANSACYLASE"/>
    <property type="match status" value="1"/>
</dbReference>
<feature type="chain" id="PRO_5040492480" description="Starter acyltransferase (SAT) domain-containing protein" evidence="2">
    <location>
        <begin position="21"/>
        <end position="152"/>
    </location>
</feature>
<dbReference type="InterPro" id="IPR050830">
    <property type="entry name" value="Fungal_FAS"/>
</dbReference>
<dbReference type="PANTHER" id="PTHR10982:SF21">
    <property type="entry name" value="FATTY ACID SYNTHASE SUBUNIT BETA"/>
    <property type="match status" value="1"/>
</dbReference>
<dbReference type="Proteomes" id="UP000886523">
    <property type="component" value="Unassembled WGS sequence"/>
</dbReference>
<feature type="domain" description="Starter acyltransferase (SAT)" evidence="3">
    <location>
        <begin position="4"/>
        <end position="150"/>
    </location>
</feature>
<dbReference type="OrthoDB" id="4251012at2759"/>
<protein>
    <recommendedName>
        <fullName evidence="3">Starter acyltransferase (SAT) domain-containing protein</fullName>
    </recommendedName>
</protein>
<keyword evidence="5" id="KW-1185">Reference proteome</keyword>
<keyword evidence="2" id="KW-0732">Signal</keyword>
<gene>
    <name evidence="4" type="ORF">BS47DRAFT_1276679</name>
</gene>
<feature type="non-terminal residue" evidence="4">
    <location>
        <position position="1"/>
    </location>
</feature>
<sequence>YLVSVPISFSLIGLMRLVQYLVTARVSNLSPGELGSVIQGTTGHTQGMVSAVAIAASTTSDSYTTNMARAIKSPFYMGLRGQGAFPVLALEPMIVQDTIEEGESTPMPISAISGLTLKAPKVHINSTNSCLLTNSKLFASVNNGSEIFVVTG</sequence>